<organism evidence="1 2">
    <name type="scientific">Aureibacter tunicatorum</name>
    <dbReference type="NCBI Taxonomy" id="866807"/>
    <lineage>
        <taxon>Bacteria</taxon>
        <taxon>Pseudomonadati</taxon>
        <taxon>Bacteroidota</taxon>
        <taxon>Cytophagia</taxon>
        <taxon>Cytophagales</taxon>
        <taxon>Persicobacteraceae</taxon>
        <taxon>Aureibacter</taxon>
    </lineage>
</organism>
<sequence>MEPQFAFIQLSINDFEHLIDHNIILADISLLGTEFNDAYEKSKINNSEYVIINLHENGYFRFELSILRGKNIEDYPEGKMLAGNDFEEYKSIIKENIQDSDSKILNVI</sequence>
<dbReference type="RefSeq" id="WP_309942900.1">
    <property type="nucleotide sequence ID" value="NZ_AP025307.1"/>
</dbReference>
<accession>A0AAE4BVK2</accession>
<evidence type="ECO:0000313" key="1">
    <source>
        <dbReference type="EMBL" id="MDR6241798.1"/>
    </source>
</evidence>
<evidence type="ECO:0000313" key="2">
    <source>
        <dbReference type="Proteomes" id="UP001185092"/>
    </source>
</evidence>
<dbReference type="Proteomes" id="UP001185092">
    <property type="component" value="Unassembled WGS sequence"/>
</dbReference>
<protein>
    <submittedName>
        <fullName evidence="1">Uncharacterized protein</fullName>
    </submittedName>
</protein>
<dbReference type="AlphaFoldDB" id="A0AAE4BVK2"/>
<gene>
    <name evidence="1" type="ORF">HNQ88_004885</name>
</gene>
<proteinExistence type="predicted"/>
<comment type="caution">
    <text evidence="1">The sequence shown here is derived from an EMBL/GenBank/DDBJ whole genome shotgun (WGS) entry which is preliminary data.</text>
</comment>
<name>A0AAE4BVK2_9BACT</name>
<dbReference type="EMBL" id="JAVDQD010000012">
    <property type="protein sequence ID" value="MDR6241798.1"/>
    <property type="molecule type" value="Genomic_DNA"/>
</dbReference>
<reference evidence="1" key="1">
    <citation type="submission" date="2023-07" db="EMBL/GenBank/DDBJ databases">
        <title>Genomic Encyclopedia of Type Strains, Phase IV (KMG-IV): sequencing the most valuable type-strain genomes for metagenomic binning, comparative biology and taxonomic classification.</title>
        <authorList>
            <person name="Goeker M."/>
        </authorList>
    </citation>
    <scope>NUCLEOTIDE SEQUENCE</scope>
    <source>
        <strain evidence="1">DSM 26174</strain>
    </source>
</reference>
<keyword evidence="2" id="KW-1185">Reference proteome</keyword>